<reference evidence="2 3" key="1">
    <citation type="submission" date="2023-07" db="EMBL/GenBank/DDBJ databases">
        <title>Sorghum-associated microbial communities from plants grown in Nebraska, USA.</title>
        <authorList>
            <person name="Schachtman D."/>
        </authorList>
    </citation>
    <scope>NUCLEOTIDE SEQUENCE [LARGE SCALE GENOMIC DNA]</scope>
    <source>
        <strain evidence="2 3">3199</strain>
    </source>
</reference>
<evidence type="ECO:0000259" key="1">
    <source>
        <dbReference type="Pfam" id="PF12680"/>
    </source>
</evidence>
<dbReference type="Pfam" id="PF12680">
    <property type="entry name" value="SnoaL_2"/>
    <property type="match status" value="1"/>
</dbReference>
<protein>
    <recommendedName>
        <fullName evidence="1">SnoaL-like domain-containing protein</fullName>
    </recommendedName>
</protein>
<dbReference type="Gene3D" id="3.10.450.50">
    <property type="match status" value="1"/>
</dbReference>
<dbReference type="Proteomes" id="UP001250791">
    <property type="component" value="Unassembled WGS sequence"/>
</dbReference>
<organism evidence="2 3">
    <name type="scientific">Rhizobium miluonense</name>
    <dbReference type="NCBI Taxonomy" id="411945"/>
    <lineage>
        <taxon>Bacteria</taxon>
        <taxon>Pseudomonadati</taxon>
        <taxon>Pseudomonadota</taxon>
        <taxon>Alphaproteobacteria</taxon>
        <taxon>Hyphomicrobiales</taxon>
        <taxon>Rhizobiaceae</taxon>
        <taxon>Rhizobium/Agrobacterium group</taxon>
        <taxon>Rhizobium</taxon>
    </lineage>
</organism>
<dbReference type="InterPro" id="IPR032710">
    <property type="entry name" value="NTF2-like_dom_sf"/>
</dbReference>
<gene>
    <name evidence="2" type="ORF">J2W52_005427</name>
</gene>
<accession>A0ABU1SXS1</accession>
<dbReference type="SUPFAM" id="SSF54427">
    <property type="entry name" value="NTF2-like"/>
    <property type="match status" value="1"/>
</dbReference>
<proteinExistence type="predicted"/>
<evidence type="ECO:0000313" key="3">
    <source>
        <dbReference type="Proteomes" id="UP001250791"/>
    </source>
</evidence>
<name>A0ABU1SXS1_9HYPH</name>
<comment type="caution">
    <text evidence="2">The sequence shown here is derived from an EMBL/GenBank/DDBJ whole genome shotgun (WGS) entry which is preliminary data.</text>
</comment>
<dbReference type="InterPro" id="IPR037401">
    <property type="entry name" value="SnoaL-like"/>
</dbReference>
<dbReference type="RefSeq" id="WP_310235313.1">
    <property type="nucleotide sequence ID" value="NZ_JAVDUP010000010.1"/>
</dbReference>
<sequence length="138" mass="15158">MIQSSESAERIRELLDRNLQEVFGEGDDARRRAAIAELWAADGTLYVPPGAIIGHDAINKFAGDLRATHPHYVYTPHGRPQALHNAGRLSWGSGPLGEAPEYTGWDVITVHDGKITALYVFLDETSEEFRRASGKTAS</sequence>
<keyword evidence="3" id="KW-1185">Reference proteome</keyword>
<feature type="domain" description="SnoaL-like" evidence="1">
    <location>
        <begin position="29"/>
        <end position="117"/>
    </location>
</feature>
<evidence type="ECO:0000313" key="2">
    <source>
        <dbReference type="EMBL" id="MDR6903794.1"/>
    </source>
</evidence>
<dbReference type="EMBL" id="JAVDUP010000010">
    <property type="protein sequence ID" value="MDR6903794.1"/>
    <property type="molecule type" value="Genomic_DNA"/>
</dbReference>